<keyword evidence="5 7" id="KW-1133">Transmembrane helix</keyword>
<protein>
    <submittedName>
        <fullName evidence="8">Oxidoreductase MhqP</fullName>
        <ecNumber evidence="8">1.-.-.-</ecNumber>
    </submittedName>
</protein>
<name>A0ABN8GFW9_9BACL</name>
<evidence type="ECO:0000256" key="4">
    <source>
        <dbReference type="ARBA" id="ARBA00022692"/>
    </source>
</evidence>
<comment type="subcellular location">
    <subcellularLocation>
        <location evidence="1">Cell membrane</location>
        <topology evidence="1">Multi-pass membrane protein</topology>
    </subcellularLocation>
</comment>
<feature type="transmembrane region" description="Helical" evidence="7">
    <location>
        <begin position="70"/>
        <end position="90"/>
    </location>
</feature>
<dbReference type="PANTHER" id="PTHR33452:SF10">
    <property type="entry name" value="OXIDOREDUCTASE MHQP-RELATED"/>
    <property type="match status" value="1"/>
</dbReference>
<dbReference type="PANTHER" id="PTHR33452">
    <property type="entry name" value="OXIDOREDUCTASE CATD-RELATED"/>
    <property type="match status" value="1"/>
</dbReference>
<keyword evidence="8" id="KW-0560">Oxidoreductase</keyword>
<evidence type="ECO:0000256" key="7">
    <source>
        <dbReference type="SAM" id="Phobius"/>
    </source>
</evidence>
<keyword evidence="3" id="KW-1003">Cell membrane</keyword>
<feature type="transmembrane region" description="Helical" evidence="7">
    <location>
        <begin position="110"/>
        <end position="129"/>
    </location>
</feature>
<dbReference type="EC" id="1.-.-.-" evidence="8"/>
<comment type="caution">
    <text evidence="8">The sequence shown here is derived from an EMBL/GenBank/DDBJ whole genome shotgun (WGS) entry which is preliminary data.</text>
</comment>
<evidence type="ECO:0000256" key="1">
    <source>
        <dbReference type="ARBA" id="ARBA00004651"/>
    </source>
</evidence>
<dbReference type="EMBL" id="CAKMMF010000014">
    <property type="protein sequence ID" value="CAH1208042.1"/>
    <property type="molecule type" value="Genomic_DNA"/>
</dbReference>
<dbReference type="GO" id="GO:0016491">
    <property type="term" value="F:oxidoreductase activity"/>
    <property type="evidence" value="ECO:0007669"/>
    <property type="project" value="UniProtKB-KW"/>
</dbReference>
<evidence type="ECO:0000256" key="3">
    <source>
        <dbReference type="ARBA" id="ARBA00022475"/>
    </source>
</evidence>
<comment type="similarity">
    <text evidence="2">Belongs to the DoxX family.</text>
</comment>
<evidence type="ECO:0000313" key="9">
    <source>
        <dbReference type="Proteomes" id="UP000838686"/>
    </source>
</evidence>
<evidence type="ECO:0000256" key="6">
    <source>
        <dbReference type="ARBA" id="ARBA00023136"/>
    </source>
</evidence>
<evidence type="ECO:0000313" key="8">
    <source>
        <dbReference type="EMBL" id="CAH1208042.1"/>
    </source>
</evidence>
<dbReference type="InterPro" id="IPR051907">
    <property type="entry name" value="DoxX-like_oxidoreductase"/>
</dbReference>
<accession>A0ABN8GFW9</accession>
<evidence type="ECO:0000256" key="2">
    <source>
        <dbReference type="ARBA" id="ARBA00006679"/>
    </source>
</evidence>
<sequence>MSMDIGLLIVRLVIGLLFIGHGAQKMFGWFGGYGLKGTGGWLESIGVKPGVLMAFMVALFEIVGGLSFALGLWLPVGAALIIITMIGGIVTVHGKNGLWATANGYEYNVVLIAIAVGVALIGAGEYAIAF</sequence>
<dbReference type="InterPro" id="IPR032808">
    <property type="entry name" value="DoxX"/>
</dbReference>
<organism evidence="8 9">
    <name type="scientific">Paenibacillus plantiphilus</name>
    <dbReference type="NCBI Taxonomy" id="2905650"/>
    <lineage>
        <taxon>Bacteria</taxon>
        <taxon>Bacillati</taxon>
        <taxon>Bacillota</taxon>
        <taxon>Bacilli</taxon>
        <taxon>Bacillales</taxon>
        <taxon>Paenibacillaceae</taxon>
        <taxon>Paenibacillus</taxon>
    </lineage>
</organism>
<dbReference type="Pfam" id="PF07681">
    <property type="entry name" value="DoxX"/>
    <property type="match status" value="1"/>
</dbReference>
<proteinExistence type="inferred from homology"/>
<dbReference type="Proteomes" id="UP000838686">
    <property type="component" value="Unassembled WGS sequence"/>
</dbReference>
<keyword evidence="6 7" id="KW-0472">Membrane</keyword>
<evidence type="ECO:0000256" key="5">
    <source>
        <dbReference type="ARBA" id="ARBA00022989"/>
    </source>
</evidence>
<keyword evidence="4 7" id="KW-0812">Transmembrane</keyword>
<keyword evidence="9" id="KW-1185">Reference proteome</keyword>
<feature type="transmembrane region" description="Helical" evidence="7">
    <location>
        <begin position="46"/>
        <end position="63"/>
    </location>
</feature>
<gene>
    <name evidence="8" type="primary">mhqP</name>
    <name evidence="8" type="ORF">PAECIP111893_02827</name>
</gene>
<reference evidence="8" key="1">
    <citation type="submission" date="2022-01" db="EMBL/GenBank/DDBJ databases">
        <authorList>
            <person name="Criscuolo A."/>
        </authorList>
    </citation>
    <scope>NUCLEOTIDE SEQUENCE</scope>
    <source>
        <strain evidence="8">CIP111893</strain>
    </source>
</reference>